<dbReference type="AlphaFoldDB" id="A0A2R6C692"/>
<proteinExistence type="predicted"/>
<evidence type="ECO:0000313" key="1">
    <source>
        <dbReference type="EMBL" id="PSO06374.1"/>
    </source>
</evidence>
<evidence type="ECO:0000313" key="2">
    <source>
        <dbReference type="Proteomes" id="UP000242015"/>
    </source>
</evidence>
<dbReference type="EMBL" id="NEXF01000512">
    <property type="protein sequence ID" value="PSO06374.1"/>
    <property type="molecule type" value="Genomic_DNA"/>
</dbReference>
<dbReference type="Proteomes" id="UP000242015">
    <property type="component" value="Unassembled WGS sequence"/>
</dbReference>
<gene>
    <name evidence="1" type="ORF">B9Q04_16385</name>
</gene>
<sequence>MLGAGEAQKRVAYPVVVQTETKKNLKRWRTQSSVTETTLSQAAFSGSVFSLPVEGNGKLITDGWAQMFSFGGMFGARFSKSSVVKSTTRRKTRSSTTSTRVVAGSTTRFETFSIA</sequence>
<reference evidence="1 2" key="1">
    <citation type="submission" date="2017-04" db="EMBL/GenBank/DDBJ databases">
        <title>Novel microbial lineages endemic to geothermal iron-oxide mats fill important gaps in the evolutionary history of Archaea.</title>
        <authorList>
            <person name="Jay Z.J."/>
            <person name="Beam J.P."/>
            <person name="Dlakic M."/>
            <person name="Rusch D.B."/>
            <person name="Kozubal M.A."/>
            <person name="Inskeep W.P."/>
        </authorList>
    </citation>
    <scope>NUCLEOTIDE SEQUENCE [LARGE SCALE GENOMIC DNA]</scope>
    <source>
        <strain evidence="1">BE_D</strain>
    </source>
</reference>
<accession>A0A2R6C692</accession>
<comment type="caution">
    <text evidence="1">The sequence shown here is derived from an EMBL/GenBank/DDBJ whole genome shotgun (WGS) entry which is preliminary data.</text>
</comment>
<organism evidence="1 2">
    <name type="scientific">Candidatus Marsarchaeota G2 archaeon BE_D</name>
    <dbReference type="NCBI Taxonomy" id="1978158"/>
    <lineage>
        <taxon>Archaea</taxon>
        <taxon>Candidatus Marsarchaeota</taxon>
        <taxon>Candidatus Marsarchaeota group 2</taxon>
    </lineage>
</organism>
<protein>
    <submittedName>
        <fullName evidence="1">Uncharacterized protein</fullName>
    </submittedName>
</protein>
<name>A0A2R6C692_9ARCH</name>